<dbReference type="RefSeq" id="WP_194504544.1">
    <property type="nucleotide sequence ID" value="NZ_JADIVZ010000010.1"/>
</dbReference>
<proteinExistence type="inferred from homology"/>
<dbReference type="PROSITE" id="PS00687">
    <property type="entry name" value="ALDEHYDE_DEHYDR_GLU"/>
    <property type="match status" value="1"/>
</dbReference>
<evidence type="ECO:0000256" key="1">
    <source>
        <dbReference type="ARBA" id="ARBA00009986"/>
    </source>
</evidence>
<dbReference type="SUPFAM" id="SSF53720">
    <property type="entry name" value="ALDH-like"/>
    <property type="match status" value="1"/>
</dbReference>
<dbReference type="PANTHER" id="PTHR11699">
    <property type="entry name" value="ALDEHYDE DEHYDROGENASE-RELATED"/>
    <property type="match status" value="1"/>
</dbReference>
<reference evidence="6" key="1">
    <citation type="submission" date="2020-11" db="EMBL/GenBank/DDBJ databases">
        <title>Nocardioides sp. CBS4Y-1, whole genome shotgun sequence.</title>
        <authorList>
            <person name="Tuo L."/>
        </authorList>
    </citation>
    <scope>NUCLEOTIDE SEQUENCE</scope>
    <source>
        <strain evidence="6">CBS4Y-1</strain>
    </source>
</reference>
<dbReference type="FunFam" id="3.40.605.10:FF:000007">
    <property type="entry name" value="NAD/NADP-dependent betaine aldehyde dehydrogenase"/>
    <property type="match status" value="1"/>
</dbReference>
<evidence type="ECO:0000256" key="3">
    <source>
        <dbReference type="PROSITE-ProRule" id="PRU10007"/>
    </source>
</evidence>
<sequence>MSTHEGSVAWAREYAGRGHGHWIDAAWVPATGATLDVVDPGRGEVIGAIAAGDAAVVDRAVASARASFEAGSWAGLSGTARSTVLLGIADEIAADAENLAHLEALDNGMPLASARGHVANAVQAFRYYAGMADKIFGHTSQIQARGHQFLGYSLKEPIGVAALVVPWNAPLRQTVYKVAPALAAGCSMVLKPAEETSLSGLRLAELLHRAGVPSGVFNVITGEGVPVGSGLAEHPGVDKLSFTGSTEVGRSIVAASAGNLKKLTLELGGKSPLILCADADLDRAAPTVAMSIFGNSGQVCSAASRLIVHRSIHDEVVERVSAFGRTLRLGYHDQEVDLGPLVSAKQLSRVSSYVDGGVAAGAEIVGGRPEGVPGDGYFYAPTVLAGVEPTMAVAREEIFGPVLAALAFDEVDEAVALANDTAFGLAGSVFTRDVGRAHAMAARIRAGRVGINVHGITDFTMPGGGYKESGWGRENGPAALDPYLETKAVFTALDG</sequence>
<dbReference type="PROSITE" id="PS00070">
    <property type="entry name" value="ALDEHYDE_DEHYDR_CYS"/>
    <property type="match status" value="1"/>
</dbReference>
<dbReference type="Pfam" id="PF00171">
    <property type="entry name" value="Aldedh"/>
    <property type="match status" value="1"/>
</dbReference>
<evidence type="ECO:0000313" key="7">
    <source>
        <dbReference type="Proteomes" id="UP000656804"/>
    </source>
</evidence>
<gene>
    <name evidence="6" type="ORF">ISG29_16505</name>
</gene>
<dbReference type="Gene3D" id="3.40.309.10">
    <property type="entry name" value="Aldehyde Dehydrogenase, Chain A, domain 2"/>
    <property type="match status" value="1"/>
</dbReference>
<keyword evidence="7" id="KW-1185">Reference proteome</keyword>
<dbReference type="EMBL" id="JADIVZ010000010">
    <property type="protein sequence ID" value="MBF4163293.1"/>
    <property type="molecule type" value="Genomic_DNA"/>
</dbReference>
<accession>A0A930UYM6</accession>
<feature type="active site" evidence="3">
    <location>
        <position position="266"/>
    </location>
</feature>
<comment type="caution">
    <text evidence="6">The sequence shown here is derived from an EMBL/GenBank/DDBJ whole genome shotgun (WGS) entry which is preliminary data.</text>
</comment>
<dbReference type="GO" id="GO:0016620">
    <property type="term" value="F:oxidoreductase activity, acting on the aldehyde or oxo group of donors, NAD or NADP as acceptor"/>
    <property type="evidence" value="ECO:0007669"/>
    <property type="project" value="InterPro"/>
</dbReference>
<dbReference type="InterPro" id="IPR016163">
    <property type="entry name" value="Ald_DH_C"/>
</dbReference>
<dbReference type="InterPro" id="IPR016161">
    <property type="entry name" value="Ald_DH/histidinol_DH"/>
</dbReference>
<dbReference type="Gene3D" id="3.40.605.10">
    <property type="entry name" value="Aldehyde Dehydrogenase, Chain A, domain 1"/>
    <property type="match status" value="1"/>
</dbReference>
<comment type="similarity">
    <text evidence="1 4">Belongs to the aldehyde dehydrogenase family.</text>
</comment>
<dbReference type="InterPro" id="IPR015590">
    <property type="entry name" value="Aldehyde_DH_dom"/>
</dbReference>
<evidence type="ECO:0000259" key="5">
    <source>
        <dbReference type="Pfam" id="PF00171"/>
    </source>
</evidence>
<dbReference type="InterPro" id="IPR016160">
    <property type="entry name" value="Ald_DH_CS_CYS"/>
</dbReference>
<evidence type="ECO:0000313" key="6">
    <source>
        <dbReference type="EMBL" id="MBF4163293.1"/>
    </source>
</evidence>
<evidence type="ECO:0000256" key="4">
    <source>
        <dbReference type="RuleBase" id="RU003345"/>
    </source>
</evidence>
<dbReference type="Proteomes" id="UP000656804">
    <property type="component" value="Unassembled WGS sequence"/>
</dbReference>
<keyword evidence="2 4" id="KW-0560">Oxidoreductase</keyword>
<evidence type="ECO:0000256" key="2">
    <source>
        <dbReference type="ARBA" id="ARBA00023002"/>
    </source>
</evidence>
<feature type="domain" description="Aldehyde dehydrogenase" evidence="5">
    <location>
        <begin position="27"/>
        <end position="489"/>
    </location>
</feature>
<dbReference type="FunFam" id="3.40.309.10:FF:000012">
    <property type="entry name" value="Betaine aldehyde dehydrogenase"/>
    <property type="match status" value="1"/>
</dbReference>
<protein>
    <submittedName>
        <fullName evidence="6">Aldehyde dehydrogenase</fullName>
    </submittedName>
</protein>
<name>A0A930UYM6_9ACTN</name>
<organism evidence="6 7">
    <name type="scientific">Nocardioides acrostichi</name>
    <dbReference type="NCBI Taxonomy" id="2784339"/>
    <lineage>
        <taxon>Bacteria</taxon>
        <taxon>Bacillati</taxon>
        <taxon>Actinomycetota</taxon>
        <taxon>Actinomycetes</taxon>
        <taxon>Propionibacteriales</taxon>
        <taxon>Nocardioidaceae</taxon>
        <taxon>Nocardioides</taxon>
    </lineage>
</organism>
<dbReference type="AlphaFoldDB" id="A0A930UYM6"/>
<dbReference type="InterPro" id="IPR016162">
    <property type="entry name" value="Ald_DH_N"/>
</dbReference>
<dbReference type="InterPro" id="IPR029510">
    <property type="entry name" value="Ald_DH_CS_GLU"/>
</dbReference>